<dbReference type="OrthoDB" id="502807at2"/>
<dbReference type="InterPro" id="IPR015943">
    <property type="entry name" value="WD40/YVTN_repeat-like_dom_sf"/>
</dbReference>
<dbReference type="SUPFAM" id="SSF50974">
    <property type="entry name" value="Nitrous oxide reductase, N-terminal domain"/>
    <property type="match status" value="1"/>
</dbReference>
<dbReference type="AlphaFoldDB" id="A0A139X5F6"/>
<dbReference type="EMBL" id="ANNX02000031">
    <property type="protein sequence ID" value="KYC39852.1"/>
    <property type="molecule type" value="Genomic_DNA"/>
</dbReference>
<gene>
    <name evidence="1" type="ORF">WA1_28190</name>
</gene>
<organism evidence="1 2">
    <name type="scientific">Scytonema hofmannii PCC 7110</name>
    <dbReference type="NCBI Taxonomy" id="128403"/>
    <lineage>
        <taxon>Bacteria</taxon>
        <taxon>Bacillati</taxon>
        <taxon>Cyanobacteriota</taxon>
        <taxon>Cyanophyceae</taxon>
        <taxon>Nostocales</taxon>
        <taxon>Scytonemataceae</taxon>
        <taxon>Scytonema</taxon>
    </lineage>
</organism>
<evidence type="ECO:0000313" key="1">
    <source>
        <dbReference type="EMBL" id="KYC39852.1"/>
    </source>
</evidence>
<dbReference type="Gene3D" id="2.130.10.10">
    <property type="entry name" value="YVTN repeat-like/Quinoprotein amine dehydrogenase"/>
    <property type="match status" value="1"/>
</dbReference>
<evidence type="ECO:0000313" key="2">
    <source>
        <dbReference type="Proteomes" id="UP000076925"/>
    </source>
</evidence>
<keyword evidence="2" id="KW-1185">Reference proteome</keyword>
<comment type="caution">
    <text evidence="1">The sequence shown here is derived from an EMBL/GenBank/DDBJ whole genome shotgun (WGS) entry which is preliminary data.</text>
</comment>
<dbReference type="InterPro" id="IPR011045">
    <property type="entry name" value="N2O_reductase_N"/>
</dbReference>
<name>A0A139X5F6_9CYAN</name>
<proteinExistence type="predicted"/>
<dbReference type="RefSeq" id="WP_017745743.1">
    <property type="nucleotide sequence ID" value="NZ_KQ976354.1"/>
</dbReference>
<protein>
    <submittedName>
        <fullName evidence="1">Uncharacterized protein</fullName>
    </submittedName>
</protein>
<dbReference type="Proteomes" id="UP000076925">
    <property type="component" value="Unassembled WGS sequence"/>
</dbReference>
<reference evidence="1 2" key="1">
    <citation type="journal article" date="2013" name="Genome Biol. Evol.">
        <title>Genomes of Stigonematalean cyanobacteria (subsection V) and the evolution of oxygenic photosynthesis from prokaryotes to plastids.</title>
        <authorList>
            <person name="Dagan T."/>
            <person name="Roettger M."/>
            <person name="Stucken K."/>
            <person name="Landan G."/>
            <person name="Koch R."/>
            <person name="Major P."/>
            <person name="Gould S.B."/>
            <person name="Goremykin V.V."/>
            <person name="Rippka R."/>
            <person name="Tandeau de Marsac N."/>
            <person name="Gugger M."/>
            <person name="Lockhart P.J."/>
            <person name="Allen J.F."/>
            <person name="Brune I."/>
            <person name="Maus I."/>
            <person name="Puhler A."/>
            <person name="Martin W.F."/>
        </authorList>
    </citation>
    <scope>NUCLEOTIDE SEQUENCE [LARGE SCALE GENOMIC DNA]</scope>
    <source>
        <strain evidence="1 2">PCC 7110</strain>
    </source>
</reference>
<accession>A0A139X5F6</accession>
<sequence>MKKIFILCLFVIGFAWVMFAQTPFLLNKGFVQVASAAGPKDAYEVWSIDQATSLDGTVLGGNLYILSGNDQDFIGGTASTKQINLAANAVANGFPKGSKPHWLVFNKGATHAIVGHASSGHVYAIDASKQQVVDVVVPGGNSHAVSVSPDNTFVIAADTPGQQVHKIPTNYQAPSGNIFGTPQTLKFDSNTLQALGTNTANPVVAQVDETGQWAYVTFAQGGAAIVNTQTMTVAHIYSSKELTFNGLVAYEFGKNFITNAGNANPEIADFLYFYDHDALLRNPTTRPPVIKVPQSGNDVHGLEVIADKYIWQLNRASNNITIHELNPNPFDPNVEGSNKVRAVNLVDLANTALGPDPTPDLGGVSPSEKLLFVSQRGPVPQSANDPAFFNSVGIFPGVGIIQIEDGGKNAKPAYLYRFDNFVNGINVADFHALGVRK</sequence>